<dbReference type="InterPro" id="IPR003010">
    <property type="entry name" value="C-N_Hydrolase"/>
</dbReference>
<dbReference type="SUPFAM" id="SSF56317">
    <property type="entry name" value="Carbon-nitrogen hydrolase"/>
    <property type="match status" value="1"/>
</dbReference>
<sequence>MKLAIAQIKTRAGAFEETARRMVECSRRAAEQGAELLVFPMAALCGSSPVQPVDREGFMVDLADCVMGLLDELACPCLIPVLTELGDASVPDALLVADGDITPVAISARLGAAAAGPESSEGAGLPEFSFAGARLGVAFSYDDLDVYNDYEYNVDVIIYLGGYGFAVDDPSSALGSSLTEGRFLKDAETTGAWIVGVGSLGCYDLQVFCGSSFVLAPWGELAAQAPSLEEALLVCDVDPSAEGPLAEPLTPEVYDAPLMTWGALSMGLSETCELAGAPGACLVADGSLASSLVAALATDALGPERVRVLAAPAGDAAEQVVSDLLRSLRIPADHIVRHARNTAGNGALECDLAQVELAALARETGFLPLGARDKTGRALEEPPGVDASCLCPLGDLYRSDLLALAHLRNTMSPVIPALALASVEVPEVEGLSDELGGAEARLGFIDLVLSSYLEWELPLSDIVSERGRAELVTAIISQLRACGDAPRQFGAPSLMMSSRTLGEGMAPFGLAWVDRARPAEGRLAGKLSSLADKDGAEEEPQEREERPESGVSHEQEVRDLLGYLRDFSAGGVFSPFDTSGPAGQGGRHGESPSPSLWEGPFSQN</sequence>
<accession>A0ABT7V587</accession>
<feature type="domain" description="CN hydrolase" evidence="2">
    <location>
        <begin position="1"/>
        <end position="239"/>
    </location>
</feature>
<evidence type="ECO:0000313" key="4">
    <source>
        <dbReference type="Proteomes" id="UP001529256"/>
    </source>
</evidence>
<evidence type="ECO:0000256" key="1">
    <source>
        <dbReference type="SAM" id="MobiDB-lite"/>
    </source>
</evidence>
<dbReference type="Gene3D" id="3.40.50.620">
    <property type="entry name" value="HUPs"/>
    <property type="match status" value="1"/>
</dbReference>
<keyword evidence="4" id="KW-1185">Reference proteome</keyword>
<dbReference type="InterPro" id="IPR036526">
    <property type="entry name" value="C-N_Hydrolase_sf"/>
</dbReference>
<dbReference type="Proteomes" id="UP001529256">
    <property type="component" value="Unassembled WGS sequence"/>
</dbReference>
<reference evidence="4" key="2">
    <citation type="submission" date="2023-06" db="EMBL/GenBank/DDBJ databases">
        <title>Identification and characterization of horizontal gene transfer across gut microbiota members of farm animals based on homology search.</title>
        <authorList>
            <person name="Zeman M."/>
            <person name="Kubasova T."/>
            <person name="Jahodarova E."/>
            <person name="Nykrynova M."/>
            <person name="Rychlik I."/>
        </authorList>
    </citation>
    <scope>NUCLEOTIDE SEQUENCE [LARGE SCALE GENOMIC DNA]</scope>
    <source>
        <strain evidence="4">153_Feed</strain>
    </source>
</reference>
<reference evidence="3 4" key="1">
    <citation type="submission" date="2023-06" db="EMBL/GenBank/DDBJ databases">
        <title>Identification and characterization of horizontal gene transfer across gut microbiota members of farm animals based on homology search.</title>
        <authorList>
            <person name="Schwarzerova J."/>
            <person name="Nykrynova M."/>
            <person name="Jureckova K."/>
            <person name="Cejkova D."/>
            <person name="Rychlik I."/>
        </authorList>
    </citation>
    <scope>NUCLEOTIDE SEQUENCE [LARGE SCALE GENOMIC DNA]</scope>
    <source>
        <strain evidence="3 4">153_Feed</strain>
    </source>
</reference>
<feature type="region of interest" description="Disordered" evidence="1">
    <location>
        <begin position="574"/>
        <end position="604"/>
    </location>
</feature>
<organism evidence="3 4">
    <name type="scientific">Thermophilibacter provencensis</name>
    <dbReference type="NCBI Taxonomy" id="1852386"/>
    <lineage>
        <taxon>Bacteria</taxon>
        <taxon>Bacillati</taxon>
        <taxon>Actinomycetota</taxon>
        <taxon>Coriobacteriia</taxon>
        <taxon>Coriobacteriales</taxon>
        <taxon>Atopobiaceae</taxon>
        <taxon>Thermophilibacter</taxon>
    </lineage>
</organism>
<evidence type="ECO:0000259" key="2">
    <source>
        <dbReference type="PROSITE" id="PS50263"/>
    </source>
</evidence>
<name>A0ABT7V587_9ACTN</name>
<gene>
    <name evidence="3" type="ORF">QUW25_08830</name>
</gene>
<proteinExistence type="predicted"/>
<dbReference type="RefSeq" id="WP_289511844.1">
    <property type="nucleotide sequence ID" value="NZ_JAUDEA010000017.1"/>
</dbReference>
<protein>
    <recommendedName>
        <fullName evidence="2">CN hydrolase domain-containing protein</fullName>
    </recommendedName>
</protein>
<feature type="compositionally biased region" description="Basic and acidic residues" evidence="1">
    <location>
        <begin position="543"/>
        <end position="555"/>
    </location>
</feature>
<dbReference type="InterPro" id="IPR014729">
    <property type="entry name" value="Rossmann-like_a/b/a_fold"/>
</dbReference>
<dbReference type="EMBL" id="JAUDEA010000017">
    <property type="protein sequence ID" value="MDM8271767.1"/>
    <property type="molecule type" value="Genomic_DNA"/>
</dbReference>
<reference evidence="3 4" key="3">
    <citation type="submission" date="2023-06" db="EMBL/GenBank/DDBJ databases">
        <authorList>
            <person name="Zeman M."/>
            <person name="Kubasova T."/>
            <person name="Jahodarova E."/>
            <person name="Nykrynova M."/>
            <person name="Rychlik I."/>
        </authorList>
    </citation>
    <scope>NUCLEOTIDE SEQUENCE [LARGE SCALE GENOMIC DNA]</scope>
    <source>
        <strain evidence="3 4">153_Feed</strain>
    </source>
</reference>
<comment type="caution">
    <text evidence="3">The sequence shown here is derived from an EMBL/GenBank/DDBJ whole genome shotgun (WGS) entry which is preliminary data.</text>
</comment>
<dbReference type="Gene3D" id="3.60.110.10">
    <property type="entry name" value="Carbon-nitrogen hydrolase"/>
    <property type="match status" value="1"/>
</dbReference>
<feature type="region of interest" description="Disordered" evidence="1">
    <location>
        <begin position="524"/>
        <end position="555"/>
    </location>
</feature>
<evidence type="ECO:0000313" key="3">
    <source>
        <dbReference type="EMBL" id="MDM8271767.1"/>
    </source>
</evidence>
<dbReference type="PROSITE" id="PS50263">
    <property type="entry name" value="CN_HYDROLASE"/>
    <property type="match status" value="1"/>
</dbReference>